<keyword evidence="2" id="KW-0378">Hydrolase</keyword>
<dbReference type="PANTHER" id="PTHR10412:SF11">
    <property type="entry name" value="MANNOSYL-OLIGOSACCHARIDE GLUCOSIDASE"/>
    <property type="match status" value="1"/>
</dbReference>
<evidence type="ECO:0000256" key="2">
    <source>
        <dbReference type="ARBA" id="ARBA00022801"/>
    </source>
</evidence>
<dbReference type="Gene3D" id="1.50.10.10">
    <property type="match status" value="1"/>
</dbReference>
<dbReference type="EMBL" id="BMQJ01000001">
    <property type="protein sequence ID" value="GGP79639.1"/>
    <property type="molecule type" value="Genomic_DNA"/>
</dbReference>
<dbReference type="Proteomes" id="UP000611554">
    <property type="component" value="Unassembled WGS sequence"/>
</dbReference>
<organism evidence="5 6">
    <name type="scientific">Streptosporangium pseudovulgare</name>
    <dbReference type="NCBI Taxonomy" id="35765"/>
    <lineage>
        <taxon>Bacteria</taxon>
        <taxon>Bacillati</taxon>
        <taxon>Actinomycetota</taxon>
        <taxon>Actinomycetes</taxon>
        <taxon>Streptosporangiales</taxon>
        <taxon>Streptosporangiaceae</taxon>
        <taxon>Streptosporangium</taxon>
    </lineage>
</organism>
<dbReference type="InterPro" id="IPR004888">
    <property type="entry name" value="Glycoside_hydrolase_63"/>
</dbReference>
<dbReference type="RefSeq" id="WP_189244775.1">
    <property type="nucleotide sequence ID" value="NZ_BMQJ01000001.1"/>
</dbReference>
<evidence type="ECO:0000256" key="3">
    <source>
        <dbReference type="ARBA" id="ARBA00023295"/>
    </source>
</evidence>
<gene>
    <name evidence="5" type="ORF">GCM10010140_05190</name>
</gene>
<sequence>MEARPALDNGALGREAWSVLGANRTGSCTVPAPGLYPHQWNWDAAFVVTGLARWDTRRAGTELLSLMEGRWSTGMVPHIVFHPSQPSRHSHAETYFPGPSFWRSRDRPEAPNRVSTSGLTQPPSQALALWWVWRHATDRDEAAALVRLVYPMLVAQHDHLAATRDLGGGGLAAIVHPWESGMDDSPVWDAPLDALPPLRPAYHGREQRGEAQTGHHDRYVWLAARYRDSGYDPAYLRDHPFAVEDPMFNGIWLASCEALAELAPVAGADPAPHREAAERIRAALLDRLWLDGLFHARDLRAGRLSPVCAVGSFGPLLDPGLPSDLVATLVGVLESPRFMGAAGYPVPSCEIRSPQFDRSRYWRGPSWVITNWLLLRAADAHGRTELARLLAAGTLRLVRQAGFRECFDPFDGSGRGSRDFSASAALTLDLLADSVAV</sequence>
<dbReference type="InterPro" id="IPR008928">
    <property type="entry name" value="6-hairpin_glycosidase_sf"/>
</dbReference>
<dbReference type="InterPro" id="IPR054491">
    <property type="entry name" value="MGH1-like_GH"/>
</dbReference>
<protein>
    <recommendedName>
        <fullName evidence="4">Mannosylglycerate hydrolase MGH1-like glycoside hydrolase domain-containing protein</fullName>
    </recommendedName>
</protein>
<evidence type="ECO:0000259" key="4">
    <source>
        <dbReference type="Pfam" id="PF22422"/>
    </source>
</evidence>
<dbReference type="SUPFAM" id="SSF48208">
    <property type="entry name" value="Six-hairpin glycosidases"/>
    <property type="match status" value="1"/>
</dbReference>
<evidence type="ECO:0000256" key="1">
    <source>
        <dbReference type="ARBA" id="ARBA00010833"/>
    </source>
</evidence>
<proteinExistence type="inferred from homology"/>
<evidence type="ECO:0000313" key="6">
    <source>
        <dbReference type="Proteomes" id="UP000611554"/>
    </source>
</evidence>
<keyword evidence="3" id="KW-0326">Glycosidase</keyword>
<dbReference type="InterPro" id="IPR012341">
    <property type="entry name" value="6hp_glycosidase-like_sf"/>
</dbReference>
<accession>A0ABQ2QFF3</accession>
<dbReference type="Pfam" id="PF22422">
    <property type="entry name" value="MGH1-like_GH"/>
    <property type="match status" value="1"/>
</dbReference>
<reference evidence="6" key="1">
    <citation type="journal article" date="2019" name="Int. J. Syst. Evol. Microbiol.">
        <title>The Global Catalogue of Microorganisms (GCM) 10K type strain sequencing project: providing services to taxonomists for standard genome sequencing and annotation.</title>
        <authorList>
            <consortium name="The Broad Institute Genomics Platform"/>
            <consortium name="The Broad Institute Genome Sequencing Center for Infectious Disease"/>
            <person name="Wu L."/>
            <person name="Ma J."/>
        </authorList>
    </citation>
    <scope>NUCLEOTIDE SEQUENCE [LARGE SCALE GENOMIC DNA]</scope>
    <source>
        <strain evidence="6">JCM 3115</strain>
    </source>
</reference>
<dbReference type="PANTHER" id="PTHR10412">
    <property type="entry name" value="MANNOSYL-OLIGOSACCHARIDE GLUCOSIDASE"/>
    <property type="match status" value="1"/>
</dbReference>
<keyword evidence="6" id="KW-1185">Reference proteome</keyword>
<name>A0ABQ2QFF3_9ACTN</name>
<evidence type="ECO:0000313" key="5">
    <source>
        <dbReference type="EMBL" id="GGP79639.1"/>
    </source>
</evidence>
<feature type="domain" description="Mannosylglycerate hydrolase MGH1-like glycoside hydrolase" evidence="4">
    <location>
        <begin position="36"/>
        <end position="421"/>
    </location>
</feature>
<comment type="caution">
    <text evidence="5">The sequence shown here is derived from an EMBL/GenBank/DDBJ whole genome shotgun (WGS) entry which is preliminary data.</text>
</comment>
<comment type="similarity">
    <text evidence="1">Belongs to the glycosyl hydrolase 63 family.</text>
</comment>